<evidence type="ECO:0000256" key="1">
    <source>
        <dbReference type="ARBA" id="ARBA00004202"/>
    </source>
</evidence>
<dbReference type="Proteomes" id="UP000003793">
    <property type="component" value="Unassembled WGS sequence"/>
</dbReference>
<gene>
    <name evidence="12" type="ORF">COPCOM_01814</name>
</gene>
<comment type="similarity">
    <text evidence="2">Belongs to the ABC transporter superfamily.</text>
</comment>
<dbReference type="SMART" id="SM00382">
    <property type="entry name" value="AAA"/>
    <property type="match status" value="1"/>
</dbReference>
<dbReference type="AlphaFoldDB" id="C0B9I7"/>
<organism evidence="12 13">
    <name type="scientific">Coprococcus comes ATCC 27758</name>
    <dbReference type="NCBI Taxonomy" id="470146"/>
    <lineage>
        <taxon>Bacteria</taxon>
        <taxon>Bacillati</taxon>
        <taxon>Bacillota</taxon>
        <taxon>Clostridia</taxon>
        <taxon>Lachnospirales</taxon>
        <taxon>Lachnospiraceae</taxon>
        <taxon>Coprococcus</taxon>
    </lineage>
</organism>
<keyword evidence="4" id="KW-1003">Cell membrane</keyword>
<dbReference type="GO" id="GO:0016887">
    <property type="term" value="F:ATP hydrolysis activity"/>
    <property type="evidence" value="ECO:0007669"/>
    <property type="project" value="InterPro"/>
</dbReference>
<evidence type="ECO:0000256" key="5">
    <source>
        <dbReference type="ARBA" id="ARBA00022737"/>
    </source>
</evidence>
<keyword evidence="8" id="KW-1278">Translocase</keyword>
<evidence type="ECO:0000256" key="4">
    <source>
        <dbReference type="ARBA" id="ARBA00022475"/>
    </source>
</evidence>
<evidence type="ECO:0000313" key="13">
    <source>
        <dbReference type="Proteomes" id="UP000003793"/>
    </source>
</evidence>
<dbReference type="SUPFAM" id="SSF52540">
    <property type="entry name" value="P-loop containing nucleoside triphosphate hydrolases"/>
    <property type="match status" value="2"/>
</dbReference>
<dbReference type="HOGENOM" id="CLU_000604_1_22_9"/>
<dbReference type="Gene3D" id="3.40.50.300">
    <property type="entry name" value="P-loop containing nucleotide triphosphate hydrolases"/>
    <property type="match status" value="2"/>
</dbReference>
<proteinExistence type="inferred from homology"/>
<keyword evidence="6" id="KW-0547">Nucleotide-binding</keyword>
<evidence type="ECO:0000256" key="6">
    <source>
        <dbReference type="ARBA" id="ARBA00022741"/>
    </source>
</evidence>
<evidence type="ECO:0000313" key="12">
    <source>
        <dbReference type="EMBL" id="EEG89939.1"/>
    </source>
</evidence>
<dbReference type="EMBL" id="ABVR01000040">
    <property type="protein sequence ID" value="EEG89939.1"/>
    <property type="molecule type" value="Genomic_DNA"/>
</dbReference>
<name>C0B9I7_9FIRM</name>
<comment type="function">
    <text evidence="10">Probably part of an ABC transporter complex. Responsible for energy coupling to the transport system.</text>
</comment>
<comment type="subcellular location">
    <subcellularLocation>
        <location evidence="1">Cell membrane</location>
        <topology evidence="1">Peripheral membrane protein</topology>
    </subcellularLocation>
</comment>
<keyword evidence="9" id="KW-0472">Membrane</keyword>
<dbReference type="InterPro" id="IPR050095">
    <property type="entry name" value="ECF_ABC_transporter_ATP-bd"/>
</dbReference>
<feature type="domain" description="ABC transporter" evidence="11">
    <location>
        <begin position="2"/>
        <end position="243"/>
    </location>
</feature>
<dbReference type="GO" id="GO:0043190">
    <property type="term" value="C:ATP-binding cassette (ABC) transporter complex"/>
    <property type="evidence" value="ECO:0007669"/>
    <property type="project" value="TreeGrafter"/>
</dbReference>
<keyword evidence="5" id="KW-0677">Repeat</keyword>
<dbReference type="InterPro" id="IPR003439">
    <property type="entry name" value="ABC_transporter-like_ATP-bd"/>
</dbReference>
<reference evidence="12 13" key="1">
    <citation type="submission" date="2009-02" db="EMBL/GenBank/DDBJ databases">
        <authorList>
            <person name="Fulton L."/>
            <person name="Clifton S."/>
            <person name="Fulton B."/>
            <person name="Xu J."/>
            <person name="Minx P."/>
            <person name="Pepin K.H."/>
            <person name="Johnson M."/>
            <person name="Bhonagiri V."/>
            <person name="Nash W.E."/>
            <person name="Mardis E.R."/>
            <person name="Wilson R.K."/>
        </authorList>
    </citation>
    <scope>NUCLEOTIDE SEQUENCE [LARGE SCALE GENOMIC DNA]</scope>
    <source>
        <strain evidence="12 13">ATCC 27758</strain>
    </source>
</reference>
<evidence type="ECO:0000256" key="8">
    <source>
        <dbReference type="ARBA" id="ARBA00022967"/>
    </source>
</evidence>
<evidence type="ECO:0000256" key="3">
    <source>
        <dbReference type="ARBA" id="ARBA00022448"/>
    </source>
</evidence>
<dbReference type="InterPro" id="IPR015856">
    <property type="entry name" value="ABC_transpr_CbiO/EcfA_su"/>
</dbReference>
<dbReference type="InterPro" id="IPR003593">
    <property type="entry name" value="AAA+_ATPase"/>
</dbReference>
<dbReference type="Pfam" id="PF00005">
    <property type="entry name" value="ABC_tran"/>
    <property type="match status" value="2"/>
</dbReference>
<dbReference type="PANTHER" id="PTHR43553:SF23">
    <property type="entry name" value="ABC TRANSPORTER ATP-BINDING COMPONENT"/>
    <property type="match status" value="1"/>
</dbReference>
<evidence type="ECO:0000256" key="9">
    <source>
        <dbReference type="ARBA" id="ARBA00023136"/>
    </source>
</evidence>
<evidence type="ECO:0000256" key="7">
    <source>
        <dbReference type="ARBA" id="ARBA00022840"/>
    </source>
</evidence>
<reference evidence="12 13" key="2">
    <citation type="submission" date="2009-03" db="EMBL/GenBank/DDBJ databases">
        <title>Draft genome sequence of Coprococcus comes (ATCC 27758).</title>
        <authorList>
            <person name="Sudarsanam P."/>
            <person name="Ley R."/>
            <person name="Guruge J."/>
            <person name="Turnbaugh P.J."/>
            <person name="Mahowald M."/>
            <person name="Liep D."/>
            <person name="Gordon J."/>
        </authorList>
    </citation>
    <scope>NUCLEOTIDE SEQUENCE [LARGE SCALE GENOMIC DNA]</scope>
    <source>
        <strain evidence="12 13">ATCC 27758</strain>
    </source>
</reference>
<evidence type="ECO:0000256" key="10">
    <source>
        <dbReference type="ARBA" id="ARBA00025157"/>
    </source>
</evidence>
<dbReference type="InterPro" id="IPR027417">
    <property type="entry name" value="P-loop_NTPase"/>
</dbReference>
<evidence type="ECO:0000256" key="2">
    <source>
        <dbReference type="ARBA" id="ARBA00005417"/>
    </source>
</evidence>
<dbReference type="GO" id="GO:0042626">
    <property type="term" value="F:ATPase-coupled transmembrane transporter activity"/>
    <property type="evidence" value="ECO:0007669"/>
    <property type="project" value="TreeGrafter"/>
</dbReference>
<sequence>MIKIDHATFTYGENNEYSVGIRDIDLEIEDGQVIVLCGESGCGKTTLTRMINGLIPHYYEGKLTGEIWINGINVSQQPLYDTAKIVGSVFQNPRSQFFNVDTTSEITFGCENLGMPKEEIKDRLQATIQELHLKKLIGRNIFQLSGGEKQKIACAGVSIMKPDIFVLDEPSSNLDAASIMDLRRIIAHWKEQGKTIIISEHRLYYLRGLADRFIYMKEGQIIQDYSATEFENLTEEKREEMGLRAYVLENLLMPEMLISERTTMELHDFNFAYKNGPQILYIRECEIPANRIVAITGNNGAGKSTFSRCFCGLEKQCGTIIWNGKLTDQKKG</sequence>
<comment type="caution">
    <text evidence="12">The sequence shown here is derived from an EMBL/GenBank/DDBJ whole genome shotgun (WGS) entry which is preliminary data.</text>
</comment>
<accession>C0B9I7</accession>
<keyword evidence="3" id="KW-0813">Transport</keyword>
<keyword evidence="7 12" id="KW-0067">ATP-binding</keyword>
<dbReference type="PANTHER" id="PTHR43553">
    <property type="entry name" value="HEAVY METAL TRANSPORTER"/>
    <property type="match status" value="1"/>
</dbReference>
<evidence type="ECO:0000259" key="11">
    <source>
        <dbReference type="PROSITE" id="PS50893"/>
    </source>
</evidence>
<protein>
    <submittedName>
        <fullName evidence="12">ABC transporter, ATP-binding protein</fullName>
    </submittedName>
</protein>
<dbReference type="PROSITE" id="PS50893">
    <property type="entry name" value="ABC_TRANSPORTER_2"/>
    <property type="match status" value="1"/>
</dbReference>
<dbReference type="CDD" id="cd03225">
    <property type="entry name" value="ABC_cobalt_CbiO_domain1"/>
    <property type="match status" value="1"/>
</dbReference>
<dbReference type="GO" id="GO:0005524">
    <property type="term" value="F:ATP binding"/>
    <property type="evidence" value="ECO:0007669"/>
    <property type="project" value="UniProtKB-KW"/>
</dbReference>